<dbReference type="GO" id="GO:0005829">
    <property type="term" value="C:cytosol"/>
    <property type="evidence" value="ECO:0007669"/>
    <property type="project" value="TreeGrafter"/>
</dbReference>
<dbReference type="InterPro" id="IPR020084">
    <property type="entry name" value="NUDIX_hydrolase_CS"/>
</dbReference>
<dbReference type="EMBL" id="QETF01000009">
    <property type="protein sequence ID" value="PWG16815.1"/>
    <property type="molecule type" value="Genomic_DNA"/>
</dbReference>
<comment type="similarity">
    <text evidence="3">Belongs to the Nudix hydrolase family. NudC subfamily.</text>
</comment>
<dbReference type="Pfam" id="PF09297">
    <property type="entry name" value="Zn_ribbon_NUD"/>
    <property type="match status" value="1"/>
</dbReference>
<dbReference type="PROSITE" id="PS51462">
    <property type="entry name" value="NUDIX"/>
    <property type="match status" value="1"/>
</dbReference>
<gene>
    <name evidence="11" type="ORF">DFK10_09810</name>
</gene>
<comment type="caution">
    <text evidence="11">The sequence shown here is derived from an EMBL/GenBank/DDBJ whole genome shotgun (WGS) entry which is preliminary data.</text>
</comment>
<protein>
    <recommendedName>
        <fullName evidence="4">NAD(+) diphosphatase</fullName>
        <ecNumber evidence="4">3.6.1.22</ecNumber>
    </recommendedName>
</protein>
<evidence type="ECO:0000256" key="2">
    <source>
        <dbReference type="ARBA" id="ARBA00001947"/>
    </source>
</evidence>
<evidence type="ECO:0000313" key="11">
    <source>
        <dbReference type="EMBL" id="PWG16815.1"/>
    </source>
</evidence>
<comment type="catalytic activity">
    <reaction evidence="9">
        <text>a 5'-end NAD(+)-phospho-ribonucleoside in mRNA + H2O = a 5'-end phospho-adenosine-phospho-ribonucleoside in mRNA + beta-nicotinamide D-ribonucleotide + 2 H(+)</text>
        <dbReference type="Rhea" id="RHEA:60876"/>
        <dbReference type="Rhea" id="RHEA-COMP:15698"/>
        <dbReference type="Rhea" id="RHEA-COMP:15719"/>
        <dbReference type="ChEBI" id="CHEBI:14649"/>
        <dbReference type="ChEBI" id="CHEBI:15377"/>
        <dbReference type="ChEBI" id="CHEBI:15378"/>
        <dbReference type="ChEBI" id="CHEBI:144029"/>
        <dbReference type="ChEBI" id="CHEBI:144051"/>
    </reaction>
    <physiologicalReaction direction="left-to-right" evidence="9">
        <dbReference type="Rhea" id="RHEA:60877"/>
    </physiologicalReaction>
</comment>
<dbReference type="InterPro" id="IPR050241">
    <property type="entry name" value="NAD-cap_RNA_hydrolase_NudC"/>
</dbReference>
<dbReference type="InterPro" id="IPR015376">
    <property type="entry name" value="Znr_NADH_PPase"/>
</dbReference>
<dbReference type="InterPro" id="IPR015375">
    <property type="entry name" value="NADH_PPase-like_N"/>
</dbReference>
<evidence type="ECO:0000256" key="7">
    <source>
        <dbReference type="ARBA" id="ARBA00022842"/>
    </source>
</evidence>
<sequence length="320" mass="35029">MKRAETVTFGGSGLDRAAHLRGDHDAMRRLRASPGARFIAFWQGKVLISRDNVVRLRPDHALVTACSRPEIPLGCEGEEAVFGIDLSDWDPVGDGEALPDGSFFDNSVQRHPLAPECDGFTDLKACMTRLSPRDAELAATGRSLFAWHLSHRFCACCGRESCMVQAGWQRLCPDCGAPHFPRTDPVVIMLVTRGNRTLLGRGVGWPEGMFSCLAGFMEPGETVEAAVRREVLEETGVRVGRVDYLASQPWAFPSSLMIGCRAEAHSDAITLDPAELQEAQWVTREELAAAFAGDRPGLLPARRGAIAQFLLSNWLADRLD</sequence>
<proteinExistence type="inferred from homology"/>
<name>A0A2V1P323_9RHOB</name>
<dbReference type="InterPro" id="IPR049734">
    <property type="entry name" value="NudC-like_C"/>
</dbReference>
<evidence type="ECO:0000313" key="12">
    <source>
        <dbReference type="Proteomes" id="UP000245293"/>
    </source>
</evidence>
<dbReference type="Gene3D" id="3.90.79.10">
    <property type="entry name" value="Nucleoside Triphosphate Pyrophosphohydrolase"/>
    <property type="match status" value="1"/>
</dbReference>
<evidence type="ECO:0000256" key="6">
    <source>
        <dbReference type="ARBA" id="ARBA00022801"/>
    </source>
</evidence>
<keyword evidence="7" id="KW-0460">Magnesium</keyword>
<dbReference type="PROSITE" id="PS00893">
    <property type="entry name" value="NUDIX_BOX"/>
    <property type="match status" value="1"/>
</dbReference>
<evidence type="ECO:0000256" key="9">
    <source>
        <dbReference type="ARBA" id="ARBA00023679"/>
    </source>
</evidence>
<evidence type="ECO:0000256" key="4">
    <source>
        <dbReference type="ARBA" id="ARBA00012381"/>
    </source>
</evidence>
<dbReference type="RefSeq" id="WP_109388852.1">
    <property type="nucleotide sequence ID" value="NZ_QETF01000009.1"/>
</dbReference>
<dbReference type="PANTHER" id="PTHR42904:SF6">
    <property type="entry name" value="NAD-CAPPED RNA HYDROLASE NUDT12"/>
    <property type="match status" value="1"/>
</dbReference>
<dbReference type="AlphaFoldDB" id="A0A2V1P323"/>
<dbReference type="EC" id="3.6.1.22" evidence="4"/>
<dbReference type="CDD" id="cd03429">
    <property type="entry name" value="NUDIX_NADH_pyrophosphatase_Nudt13"/>
    <property type="match status" value="1"/>
</dbReference>
<keyword evidence="6" id="KW-0378">Hydrolase</keyword>
<evidence type="ECO:0000256" key="3">
    <source>
        <dbReference type="ARBA" id="ARBA00009595"/>
    </source>
</evidence>
<evidence type="ECO:0000259" key="10">
    <source>
        <dbReference type="PROSITE" id="PS51462"/>
    </source>
</evidence>
<evidence type="ECO:0000256" key="5">
    <source>
        <dbReference type="ARBA" id="ARBA00022723"/>
    </source>
</evidence>
<keyword evidence="12" id="KW-1185">Reference proteome</keyword>
<dbReference type="GO" id="GO:0006742">
    <property type="term" value="P:NADP+ catabolic process"/>
    <property type="evidence" value="ECO:0007669"/>
    <property type="project" value="TreeGrafter"/>
</dbReference>
<dbReference type="SUPFAM" id="SSF55811">
    <property type="entry name" value="Nudix"/>
    <property type="match status" value="1"/>
</dbReference>
<dbReference type="NCBIfam" id="NF001299">
    <property type="entry name" value="PRK00241.1"/>
    <property type="match status" value="1"/>
</dbReference>
<dbReference type="Pfam" id="PF00293">
    <property type="entry name" value="NUDIX"/>
    <property type="match status" value="1"/>
</dbReference>
<feature type="domain" description="Nudix hydrolase" evidence="10">
    <location>
        <begin position="181"/>
        <end position="312"/>
    </location>
</feature>
<dbReference type="Proteomes" id="UP000245293">
    <property type="component" value="Unassembled WGS sequence"/>
</dbReference>
<keyword evidence="5" id="KW-0479">Metal-binding</keyword>
<evidence type="ECO:0000256" key="8">
    <source>
        <dbReference type="ARBA" id="ARBA00023027"/>
    </source>
</evidence>
<comment type="cofactor">
    <cofactor evidence="1">
        <name>Mg(2+)</name>
        <dbReference type="ChEBI" id="CHEBI:18420"/>
    </cofactor>
</comment>
<dbReference type="GO" id="GO:0035529">
    <property type="term" value="F:NADH pyrophosphatase activity"/>
    <property type="evidence" value="ECO:0007669"/>
    <property type="project" value="TreeGrafter"/>
</dbReference>
<dbReference type="Gene3D" id="3.90.79.20">
    <property type="match status" value="1"/>
</dbReference>
<dbReference type="PANTHER" id="PTHR42904">
    <property type="entry name" value="NUDIX HYDROLASE, NUDC SUBFAMILY"/>
    <property type="match status" value="1"/>
</dbReference>
<dbReference type="GO" id="GO:0019677">
    <property type="term" value="P:NAD+ catabolic process"/>
    <property type="evidence" value="ECO:0007669"/>
    <property type="project" value="TreeGrafter"/>
</dbReference>
<dbReference type="Pfam" id="PF09296">
    <property type="entry name" value="NUDIX-like"/>
    <property type="match status" value="1"/>
</dbReference>
<evidence type="ECO:0000256" key="1">
    <source>
        <dbReference type="ARBA" id="ARBA00001946"/>
    </source>
</evidence>
<organism evidence="11 12">
    <name type="scientific">Salibaculum griseiflavum</name>
    <dbReference type="NCBI Taxonomy" id="1914409"/>
    <lineage>
        <taxon>Bacteria</taxon>
        <taxon>Pseudomonadati</taxon>
        <taxon>Pseudomonadota</taxon>
        <taxon>Alphaproteobacteria</taxon>
        <taxon>Rhodobacterales</taxon>
        <taxon>Roseobacteraceae</taxon>
        <taxon>Salibaculum</taxon>
    </lineage>
</organism>
<accession>A0A2V1P323</accession>
<comment type="cofactor">
    <cofactor evidence="2">
        <name>Zn(2+)</name>
        <dbReference type="ChEBI" id="CHEBI:29105"/>
    </cofactor>
</comment>
<dbReference type="InterPro" id="IPR015797">
    <property type="entry name" value="NUDIX_hydrolase-like_dom_sf"/>
</dbReference>
<dbReference type="OrthoDB" id="9791656at2"/>
<keyword evidence="8" id="KW-0520">NAD</keyword>
<dbReference type="InterPro" id="IPR000086">
    <property type="entry name" value="NUDIX_hydrolase_dom"/>
</dbReference>
<dbReference type="GO" id="GO:0046872">
    <property type="term" value="F:metal ion binding"/>
    <property type="evidence" value="ECO:0007669"/>
    <property type="project" value="UniProtKB-KW"/>
</dbReference>
<reference evidence="12" key="1">
    <citation type="submission" date="2018-05" db="EMBL/GenBank/DDBJ databases">
        <authorList>
            <person name="Du Z."/>
            <person name="Wang X."/>
        </authorList>
    </citation>
    <scope>NUCLEOTIDE SEQUENCE [LARGE SCALE GENOMIC DNA]</scope>
    <source>
        <strain evidence="12">WDS4C29</strain>
    </source>
</reference>